<protein>
    <submittedName>
        <fullName evidence="1">Uncharacterized protein</fullName>
    </submittedName>
</protein>
<organism evidence="1 2">
    <name type="scientific">Crotalaria pallida</name>
    <name type="common">Smooth rattlebox</name>
    <name type="synonym">Crotalaria striata</name>
    <dbReference type="NCBI Taxonomy" id="3830"/>
    <lineage>
        <taxon>Eukaryota</taxon>
        <taxon>Viridiplantae</taxon>
        <taxon>Streptophyta</taxon>
        <taxon>Embryophyta</taxon>
        <taxon>Tracheophyta</taxon>
        <taxon>Spermatophyta</taxon>
        <taxon>Magnoliopsida</taxon>
        <taxon>eudicotyledons</taxon>
        <taxon>Gunneridae</taxon>
        <taxon>Pentapetalae</taxon>
        <taxon>rosids</taxon>
        <taxon>fabids</taxon>
        <taxon>Fabales</taxon>
        <taxon>Fabaceae</taxon>
        <taxon>Papilionoideae</taxon>
        <taxon>50 kb inversion clade</taxon>
        <taxon>genistoids sensu lato</taxon>
        <taxon>core genistoids</taxon>
        <taxon>Crotalarieae</taxon>
        <taxon>Crotalaria</taxon>
    </lineage>
</organism>
<comment type="caution">
    <text evidence="1">The sequence shown here is derived from an EMBL/GenBank/DDBJ whole genome shotgun (WGS) entry which is preliminary data.</text>
</comment>
<evidence type="ECO:0000313" key="2">
    <source>
        <dbReference type="Proteomes" id="UP001372338"/>
    </source>
</evidence>
<sequence length="166" mass="18701">MSTGMQTTIHILQQNADRGLNMLQCHSFICHALTTAILPNPPRYHSKNMRMLLDFILNPKIRIHLNPELTTLMKTIIRLLDTSRFRTVTEAMKSTFRGLTAARAHIYISGCEIIEIHDEEETLMNDFYGRIKRNEWKPPKEDLRTVIGALDTVLPKGSGGGSGGGL</sequence>
<dbReference type="EMBL" id="JAYWIO010000006">
    <property type="protein sequence ID" value="KAK7255329.1"/>
    <property type="molecule type" value="Genomic_DNA"/>
</dbReference>
<name>A0AAN9EDC0_CROPI</name>
<dbReference type="Proteomes" id="UP001372338">
    <property type="component" value="Unassembled WGS sequence"/>
</dbReference>
<evidence type="ECO:0000313" key="1">
    <source>
        <dbReference type="EMBL" id="KAK7255329.1"/>
    </source>
</evidence>
<gene>
    <name evidence="1" type="ORF">RIF29_28736</name>
</gene>
<dbReference type="AlphaFoldDB" id="A0AAN9EDC0"/>
<proteinExistence type="predicted"/>
<keyword evidence="2" id="KW-1185">Reference proteome</keyword>
<reference evidence="1 2" key="1">
    <citation type="submission" date="2024-01" db="EMBL/GenBank/DDBJ databases">
        <title>The genomes of 5 underutilized Papilionoideae crops provide insights into root nodulation and disease resistanc.</title>
        <authorList>
            <person name="Yuan L."/>
        </authorList>
    </citation>
    <scope>NUCLEOTIDE SEQUENCE [LARGE SCALE GENOMIC DNA]</scope>
    <source>
        <strain evidence="1">ZHUSHIDOU_FW_LH</strain>
        <tissue evidence="1">Leaf</tissue>
    </source>
</reference>
<accession>A0AAN9EDC0</accession>